<evidence type="ECO:0000256" key="1">
    <source>
        <dbReference type="ARBA" id="ARBA00004141"/>
    </source>
</evidence>
<keyword evidence="9" id="KW-1185">Reference proteome</keyword>
<dbReference type="EMBL" id="OC863617">
    <property type="protein sequence ID" value="CAD7631132.1"/>
    <property type="molecule type" value="Genomic_DNA"/>
</dbReference>
<dbReference type="AlphaFoldDB" id="A0A7R9KXB1"/>
<reference evidence="8" key="1">
    <citation type="submission" date="2020-11" db="EMBL/GenBank/DDBJ databases">
        <authorList>
            <person name="Tran Van P."/>
        </authorList>
    </citation>
    <scope>NUCLEOTIDE SEQUENCE</scope>
</reference>
<evidence type="ECO:0000256" key="6">
    <source>
        <dbReference type="RuleBase" id="RU362091"/>
    </source>
</evidence>
<dbReference type="InterPro" id="IPR038377">
    <property type="entry name" value="Na/Glc_symporter_sf"/>
</dbReference>
<feature type="transmembrane region" description="Helical" evidence="7">
    <location>
        <begin position="103"/>
        <end position="122"/>
    </location>
</feature>
<dbReference type="OrthoDB" id="6132759at2759"/>
<gene>
    <name evidence="8" type="ORF">OSB1V03_LOCUS11541</name>
</gene>
<evidence type="ECO:0000313" key="8">
    <source>
        <dbReference type="EMBL" id="CAD7631132.1"/>
    </source>
</evidence>
<evidence type="ECO:0000256" key="4">
    <source>
        <dbReference type="ARBA" id="ARBA00022989"/>
    </source>
</evidence>
<keyword evidence="5 7" id="KW-0472">Membrane</keyword>
<dbReference type="Proteomes" id="UP000759131">
    <property type="component" value="Unassembled WGS sequence"/>
</dbReference>
<evidence type="ECO:0000256" key="2">
    <source>
        <dbReference type="ARBA" id="ARBA00006434"/>
    </source>
</evidence>
<comment type="subcellular location">
    <subcellularLocation>
        <location evidence="1">Membrane</location>
        <topology evidence="1">Multi-pass membrane protein</topology>
    </subcellularLocation>
</comment>
<dbReference type="PROSITE" id="PS50283">
    <property type="entry name" value="NA_SOLUT_SYMP_3"/>
    <property type="match status" value="1"/>
</dbReference>
<sequence length="257" mass="28751">MHFREYFKEKAQERCLARIRPTLTDYCERGFNREIARKGIKDTNQKMGLVYRSLLSCVLSVIDGDATKDCREEGIEVAKQYLQNFANRILWEDYIHWKTLADVMIAVSLLTSFDMTADTYAATTEPPLGLSDDSVHIEWPDYLVIALYFIGILGVGFWSSRKSKGDSVDGYFLANRSMHWIPVGLATVGASLFSSNVGSGSFVGLAGSGASSGLSIAAFELNVSTMPEYLRKRFGGQRIRIYMSVLALLLYIFTKIS</sequence>
<evidence type="ECO:0000313" key="9">
    <source>
        <dbReference type="Proteomes" id="UP000759131"/>
    </source>
</evidence>
<dbReference type="GO" id="GO:0005886">
    <property type="term" value="C:plasma membrane"/>
    <property type="evidence" value="ECO:0007669"/>
    <property type="project" value="TreeGrafter"/>
</dbReference>
<proteinExistence type="inferred from homology"/>
<feature type="transmembrane region" description="Helical" evidence="7">
    <location>
        <begin position="239"/>
        <end position="256"/>
    </location>
</feature>
<dbReference type="Pfam" id="PF00474">
    <property type="entry name" value="SSF"/>
    <property type="match status" value="1"/>
</dbReference>
<accession>A0A7R9KXB1</accession>
<dbReference type="PANTHER" id="PTHR11819:SF195">
    <property type="entry name" value="SODIUM_GLUCOSE COTRANSPORTER 4"/>
    <property type="match status" value="1"/>
</dbReference>
<feature type="non-terminal residue" evidence="8">
    <location>
        <position position="1"/>
    </location>
</feature>
<evidence type="ECO:0000256" key="7">
    <source>
        <dbReference type="SAM" id="Phobius"/>
    </source>
</evidence>
<dbReference type="InterPro" id="IPR001734">
    <property type="entry name" value="Na/solute_symporter"/>
</dbReference>
<dbReference type="GO" id="GO:0005412">
    <property type="term" value="F:D-glucose:sodium symporter activity"/>
    <property type="evidence" value="ECO:0007669"/>
    <property type="project" value="TreeGrafter"/>
</dbReference>
<organism evidence="8">
    <name type="scientific">Medioppia subpectinata</name>
    <dbReference type="NCBI Taxonomy" id="1979941"/>
    <lineage>
        <taxon>Eukaryota</taxon>
        <taxon>Metazoa</taxon>
        <taxon>Ecdysozoa</taxon>
        <taxon>Arthropoda</taxon>
        <taxon>Chelicerata</taxon>
        <taxon>Arachnida</taxon>
        <taxon>Acari</taxon>
        <taxon>Acariformes</taxon>
        <taxon>Sarcoptiformes</taxon>
        <taxon>Oribatida</taxon>
        <taxon>Brachypylina</taxon>
        <taxon>Oppioidea</taxon>
        <taxon>Oppiidae</taxon>
        <taxon>Medioppia</taxon>
    </lineage>
</organism>
<keyword evidence="3 7" id="KW-0812">Transmembrane</keyword>
<evidence type="ECO:0000256" key="5">
    <source>
        <dbReference type="ARBA" id="ARBA00023136"/>
    </source>
</evidence>
<dbReference type="EMBL" id="CAJPIZ010009042">
    <property type="protein sequence ID" value="CAG2111562.1"/>
    <property type="molecule type" value="Genomic_DNA"/>
</dbReference>
<feature type="transmembrane region" description="Helical" evidence="7">
    <location>
        <begin position="142"/>
        <end position="159"/>
    </location>
</feature>
<keyword evidence="4 7" id="KW-1133">Transmembrane helix</keyword>
<dbReference type="PANTHER" id="PTHR11819">
    <property type="entry name" value="SOLUTE CARRIER FAMILY 5"/>
    <property type="match status" value="1"/>
</dbReference>
<protein>
    <submittedName>
        <fullName evidence="8">Uncharacterized protein</fullName>
    </submittedName>
</protein>
<feature type="transmembrane region" description="Helical" evidence="7">
    <location>
        <begin position="171"/>
        <end position="193"/>
    </location>
</feature>
<name>A0A7R9KXB1_9ACAR</name>
<evidence type="ECO:0000256" key="3">
    <source>
        <dbReference type="ARBA" id="ARBA00022692"/>
    </source>
</evidence>
<comment type="similarity">
    <text evidence="2 6">Belongs to the sodium:solute symporter (SSF) (TC 2.A.21) family.</text>
</comment>
<dbReference type="Gene3D" id="1.20.1730.10">
    <property type="entry name" value="Sodium/glucose cotransporter"/>
    <property type="match status" value="1"/>
</dbReference>